<dbReference type="InterPro" id="IPR004117">
    <property type="entry name" value="7tm6_olfct_rcpt"/>
</dbReference>
<keyword evidence="6 10" id="KW-1133">Transmembrane helix</keyword>
<keyword evidence="5 10" id="KW-0552">Olfaction</keyword>
<protein>
    <recommendedName>
        <fullName evidence="10">Odorant receptor</fullName>
    </recommendedName>
</protein>
<proteinExistence type="evidence at transcript level"/>
<evidence type="ECO:0000256" key="2">
    <source>
        <dbReference type="ARBA" id="ARBA00022475"/>
    </source>
</evidence>
<dbReference type="EMBL" id="MG859294">
    <property type="protein sequence ID" value="AXM05122.1"/>
    <property type="molecule type" value="mRNA"/>
</dbReference>
<dbReference type="GO" id="GO:0005549">
    <property type="term" value="F:odorant binding"/>
    <property type="evidence" value="ECO:0007669"/>
    <property type="project" value="InterPro"/>
</dbReference>
<evidence type="ECO:0000256" key="3">
    <source>
        <dbReference type="ARBA" id="ARBA00022606"/>
    </source>
</evidence>
<dbReference type="AlphaFoldDB" id="A0A346D3V2"/>
<reference evidence="11" key="1">
    <citation type="journal article" date="2018" name="Insect Mol. Biol.">
        <title>An odorant receptor mediates the attractiveness of cis-jasmone to Campoletis chlorideae, the endoparasitoid of Helicoverpa armigera.</title>
        <authorList>
            <person name="Sun Y.L."/>
            <person name="Dong J.F."/>
            <person name="Ning C."/>
            <person name="Ding P.P."/>
            <person name="Huang L.Q."/>
            <person name="Sun J.G."/>
            <person name="Wang C.Z."/>
        </authorList>
    </citation>
    <scope>NUCLEOTIDE SEQUENCE</scope>
    <source>
        <strain evidence="11">CchlOR4</strain>
    </source>
</reference>
<evidence type="ECO:0000256" key="9">
    <source>
        <dbReference type="ARBA" id="ARBA00023224"/>
    </source>
</evidence>
<keyword evidence="2" id="KW-1003">Cell membrane</keyword>
<evidence type="ECO:0000256" key="7">
    <source>
        <dbReference type="ARBA" id="ARBA00023136"/>
    </source>
</evidence>
<name>A0A346D3V2_9HYME</name>
<evidence type="ECO:0000256" key="8">
    <source>
        <dbReference type="ARBA" id="ARBA00023170"/>
    </source>
</evidence>
<keyword evidence="8 10" id="KW-0675">Receptor</keyword>
<dbReference type="PANTHER" id="PTHR21137">
    <property type="entry name" value="ODORANT RECEPTOR"/>
    <property type="match status" value="1"/>
</dbReference>
<dbReference type="GO" id="GO:0007165">
    <property type="term" value="P:signal transduction"/>
    <property type="evidence" value="ECO:0007669"/>
    <property type="project" value="UniProtKB-KW"/>
</dbReference>
<reference evidence="11" key="2">
    <citation type="submission" date="2018-01" db="EMBL/GenBank/DDBJ databases">
        <authorList>
            <person name="Gaut B.S."/>
            <person name="Morton B.R."/>
            <person name="Clegg M.T."/>
            <person name="Duvall M.R."/>
        </authorList>
    </citation>
    <scope>NUCLEOTIDE SEQUENCE</scope>
    <source>
        <strain evidence="11">CchlOR4</strain>
    </source>
</reference>
<evidence type="ECO:0000256" key="6">
    <source>
        <dbReference type="ARBA" id="ARBA00022989"/>
    </source>
</evidence>
<evidence type="ECO:0000256" key="5">
    <source>
        <dbReference type="ARBA" id="ARBA00022725"/>
    </source>
</evidence>
<dbReference type="GO" id="GO:0005886">
    <property type="term" value="C:plasma membrane"/>
    <property type="evidence" value="ECO:0007669"/>
    <property type="project" value="UniProtKB-SubCell"/>
</dbReference>
<evidence type="ECO:0000256" key="4">
    <source>
        <dbReference type="ARBA" id="ARBA00022692"/>
    </source>
</evidence>
<comment type="similarity">
    <text evidence="10">Belongs to the insect chemoreceptor superfamily. Heteromeric odorant receptor channel (TC 1.A.69) family.</text>
</comment>
<evidence type="ECO:0000313" key="11">
    <source>
        <dbReference type="EMBL" id="AXM05122.1"/>
    </source>
</evidence>
<dbReference type="PANTHER" id="PTHR21137:SF35">
    <property type="entry name" value="ODORANT RECEPTOR 19A-RELATED"/>
    <property type="match status" value="1"/>
</dbReference>
<keyword evidence="4 10" id="KW-0812">Transmembrane</keyword>
<dbReference type="GO" id="GO:0004984">
    <property type="term" value="F:olfactory receptor activity"/>
    <property type="evidence" value="ECO:0007669"/>
    <property type="project" value="InterPro"/>
</dbReference>
<sequence length="455" mass="52652">MIDCGVNRKRKNLPSCSVSTSSFCSRASDQFQEQQIDLFPFLNNIVIKMGEIVLQTYVADPKRDLQTLECYKLNRIYMRMIGQWPFSPLWQQRLGICVFLFAIGNLYTLEVIHFYQSRKDLDALIEGFAPVMVNTASFIKLGTLLFGAKAVRELFTRMQNDWNTRTEEAEKRILEQYANKSKFLTFGYTVYMYAAMVAYLTMPTVPMVLNVLQPLNESRPRELPSHAEYFIDDPTQHYFPFFLHQSLGTFSSVTTVIICDTMYVTYVQHVCGIFAALNHHLETLVNEEEFEEDFYDANKNNRIFAKIAWCVGEHQRAIKFAEFIENTYNISNLLQMMMNMLVISVTGVQTAINLDKIDIVVRFGTFTLAELMHLLYNSLPGQAIHDHSTMIFYAAYNCKWYVISKKSRALLKLIMLRSMTPCQLTAGKLYVMDLERFSAVLQTSMSYFTVLTSMR</sequence>
<feature type="transmembrane region" description="Helical" evidence="10">
    <location>
        <begin position="190"/>
        <end position="212"/>
    </location>
</feature>
<evidence type="ECO:0000256" key="1">
    <source>
        <dbReference type="ARBA" id="ARBA00004651"/>
    </source>
</evidence>
<keyword evidence="3 10" id="KW-0716">Sensory transduction</keyword>
<feature type="transmembrane region" description="Helical" evidence="10">
    <location>
        <begin position="127"/>
        <end position="148"/>
    </location>
</feature>
<comment type="caution">
    <text evidence="10">Lacks conserved residue(s) required for the propagation of feature annotation.</text>
</comment>
<comment type="subcellular location">
    <subcellularLocation>
        <location evidence="1 10">Cell membrane</location>
        <topology evidence="1 10">Multi-pass membrane protein</topology>
    </subcellularLocation>
</comment>
<feature type="transmembrane region" description="Helical" evidence="10">
    <location>
        <begin position="94"/>
        <end position="115"/>
    </location>
</feature>
<keyword evidence="7 10" id="KW-0472">Membrane</keyword>
<evidence type="ECO:0000256" key="10">
    <source>
        <dbReference type="RuleBase" id="RU351113"/>
    </source>
</evidence>
<accession>A0A346D3V2</accession>
<dbReference type="Pfam" id="PF02949">
    <property type="entry name" value="7tm_6"/>
    <property type="match status" value="1"/>
</dbReference>
<keyword evidence="9 10" id="KW-0807">Transducer</keyword>
<organism evidence="11">
    <name type="scientific">Campoletis chlorideae</name>
    <dbReference type="NCBI Taxonomy" id="219166"/>
    <lineage>
        <taxon>Eukaryota</taxon>
        <taxon>Metazoa</taxon>
        <taxon>Ecdysozoa</taxon>
        <taxon>Arthropoda</taxon>
        <taxon>Hexapoda</taxon>
        <taxon>Insecta</taxon>
        <taxon>Pterygota</taxon>
        <taxon>Neoptera</taxon>
        <taxon>Endopterygota</taxon>
        <taxon>Hymenoptera</taxon>
        <taxon>Apocrita</taxon>
        <taxon>Ichneumonoidea</taxon>
        <taxon>Ichneumonidae</taxon>
        <taxon>Campopleginae</taxon>
        <taxon>Dusona group</taxon>
        <taxon>Campoletis</taxon>
    </lineage>
</organism>